<comment type="caution">
    <text evidence="1">The sequence shown here is derived from an EMBL/GenBank/DDBJ whole genome shotgun (WGS) entry which is preliminary data.</text>
</comment>
<evidence type="ECO:0000313" key="2">
    <source>
        <dbReference type="Proteomes" id="UP000036923"/>
    </source>
</evidence>
<organism evidence="1 2">
    <name type="scientific">Pseudobacteroides cellulosolvens ATCC 35603 = DSM 2933</name>
    <dbReference type="NCBI Taxonomy" id="398512"/>
    <lineage>
        <taxon>Bacteria</taxon>
        <taxon>Bacillati</taxon>
        <taxon>Bacillota</taxon>
        <taxon>Clostridia</taxon>
        <taxon>Eubacteriales</taxon>
        <taxon>Oscillospiraceae</taxon>
        <taxon>Pseudobacteroides</taxon>
    </lineage>
</organism>
<sequence length="347" mass="40234">MLLYLSSSGKSELLDFLEVENEQKSDLLVKKLVGRFSLKQFVVKDMRNYHNYKWFMVDIACIEDTLEDFIIAVQSFQMMFNSRIIVVLSGTSDNRHIEKLLELKVTDIITATSGEELKDEIRECLSKDGMQRYKQLVQPEKHEIIKPIDNKPDEIEIPKYKWKAQNVKIAIAGADRRNGVTVTAFNFANWLIARGATACYVEMNMNRDLHYLIERYTYEKVGEHYPIGDVDCFLINEVDKEYNFIIYDCGVLKEMTSTFKNADKRLVCGSLLPYEEKNYSKLLKLCGNLTVNKMGLCVPKEFQEDCKTTFGEELLIAEASHDLFSDNVNEHIYQPIIEEYILMDKKG</sequence>
<dbReference type="EMBL" id="LGTC01000001">
    <property type="protein sequence ID" value="KNY29496.1"/>
    <property type="molecule type" value="Genomic_DNA"/>
</dbReference>
<dbReference type="AlphaFoldDB" id="A0A0L6JUG3"/>
<evidence type="ECO:0000313" key="1">
    <source>
        <dbReference type="EMBL" id="KNY29496.1"/>
    </source>
</evidence>
<dbReference type="OrthoDB" id="2665969at2"/>
<name>A0A0L6JUG3_9FIRM</name>
<protein>
    <submittedName>
        <fullName evidence="1">Uncharacterized protein</fullName>
    </submittedName>
</protein>
<reference evidence="2" key="1">
    <citation type="submission" date="2015-07" db="EMBL/GenBank/DDBJ databases">
        <title>Near-Complete Genome Sequence of the Cellulolytic Bacterium Bacteroides (Pseudobacteroides) cellulosolvens ATCC 35603.</title>
        <authorList>
            <person name="Dassa B."/>
            <person name="Utturkar S.M."/>
            <person name="Klingeman D.M."/>
            <person name="Hurt R.A."/>
            <person name="Keller M."/>
            <person name="Xu J."/>
            <person name="Reddy Y.H.K."/>
            <person name="Borovok I."/>
            <person name="Grinberg I.R."/>
            <person name="Lamed R."/>
            <person name="Zhivin O."/>
            <person name="Bayer E.A."/>
            <person name="Brown S.D."/>
        </authorList>
    </citation>
    <scope>NUCLEOTIDE SEQUENCE [LARGE SCALE GENOMIC DNA]</scope>
    <source>
        <strain evidence="2">DSM 2933</strain>
    </source>
</reference>
<dbReference type="Proteomes" id="UP000036923">
    <property type="component" value="Unassembled WGS sequence"/>
</dbReference>
<proteinExistence type="predicted"/>
<accession>A0A0L6JUG3</accession>
<keyword evidence="2" id="KW-1185">Reference proteome</keyword>
<dbReference type="RefSeq" id="WP_036935474.1">
    <property type="nucleotide sequence ID" value="NZ_JQKC01000001.1"/>
</dbReference>
<dbReference type="STRING" id="398512.Bccel_4770"/>
<dbReference type="eggNOG" id="ENOG502ZBVT">
    <property type="taxonomic scope" value="Bacteria"/>
</dbReference>
<gene>
    <name evidence="1" type="ORF">Bccel_4770</name>
</gene>